<sequence>MIVLEGVSKRYRVLEPGRGLGGFVRSLVKPRYREITALDNISLTVPQGQVVGYIGPNGAGKSTTIKIIAGIVRPSAGRVVVAGRDPFRQRTAHQLELGVVMGHRTRLFWDLPVLESLRYHAKVYRLSQSGLDQRIGAMARQFGIEGLLSQPVRQLSLGQRVRCDLALAFLHHPRVLLLDEPTIGLDFDSKALLRSAIRQVASDLQTTVILTSHDLDDVEALSDRIVLLDEGRVLYDGTLRQLRAQHGVLPELRLRLEAGADQVRAWLEGLGGVREVYTHDGWVCVAHEGGGAPAAVLARLLPQTPVREMTTHEPSIEEVLRRVYRGAR</sequence>
<dbReference type="GO" id="GO:0005524">
    <property type="term" value="F:ATP binding"/>
    <property type="evidence" value="ECO:0007669"/>
    <property type="project" value="UniProtKB-KW"/>
</dbReference>
<dbReference type="PANTHER" id="PTHR42711">
    <property type="entry name" value="ABC TRANSPORTER ATP-BINDING PROTEIN"/>
    <property type="match status" value="1"/>
</dbReference>
<comment type="caution">
    <text evidence="5">The sequence shown here is derived from an EMBL/GenBank/DDBJ whole genome shotgun (WGS) entry which is preliminary data.</text>
</comment>
<protein>
    <submittedName>
        <fullName evidence="5">ABC transporter ATP-binding protein NatA</fullName>
    </submittedName>
</protein>
<dbReference type="InterPro" id="IPR050763">
    <property type="entry name" value="ABC_transporter_ATP-binding"/>
</dbReference>
<dbReference type="InterPro" id="IPR003593">
    <property type="entry name" value="AAA+_ATPase"/>
</dbReference>
<dbReference type="SUPFAM" id="SSF52540">
    <property type="entry name" value="P-loop containing nucleoside triphosphate hydrolases"/>
    <property type="match status" value="1"/>
</dbReference>
<accession>A0A399ELR4</accession>
<dbReference type="RefSeq" id="WP_013012844.1">
    <property type="nucleotide sequence ID" value="NZ_QWLA01000040.1"/>
</dbReference>
<dbReference type="AlphaFoldDB" id="A0A399ELR4"/>
<keyword evidence="1" id="KW-0813">Transport</keyword>
<dbReference type="EMBL" id="QWLA01000040">
    <property type="protein sequence ID" value="RIH85567.1"/>
    <property type="molecule type" value="Genomic_DNA"/>
</dbReference>
<dbReference type="GO" id="GO:0016887">
    <property type="term" value="F:ATP hydrolysis activity"/>
    <property type="evidence" value="ECO:0007669"/>
    <property type="project" value="InterPro"/>
</dbReference>
<dbReference type="InterPro" id="IPR003439">
    <property type="entry name" value="ABC_transporter-like_ATP-bd"/>
</dbReference>
<dbReference type="SMART" id="SM00382">
    <property type="entry name" value="AAA"/>
    <property type="match status" value="1"/>
</dbReference>
<keyword evidence="6" id="KW-1185">Reference proteome</keyword>
<dbReference type="PANTHER" id="PTHR42711:SF1">
    <property type="entry name" value="ABC-TRANSPORT PROTEIN, ATP-BINDING COMPONENT"/>
    <property type="match status" value="1"/>
</dbReference>
<proteinExistence type="predicted"/>
<reference evidence="5 6" key="1">
    <citation type="submission" date="2018-08" db="EMBL/GenBank/DDBJ databases">
        <title>Meiothermus roseus NBRC 110900 genome sequencing project.</title>
        <authorList>
            <person name="Da Costa M.S."/>
            <person name="Albuquerque L."/>
            <person name="Raposo P."/>
            <person name="Froufe H.J.C."/>
            <person name="Barroso C.S."/>
            <person name="Egas C."/>
        </authorList>
    </citation>
    <scope>NUCLEOTIDE SEQUENCE [LARGE SCALE GENOMIC DNA]</scope>
    <source>
        <strain evidence="5 6">NBRC 110900</strain>
    </source>
</reference>
<keyword evidence="3 5" id="KW-0067">ATP-binding</keyword>
<feature type="domain" description="ABC transporter" evidence="4">
    <location>
        <begin position="22"/>
        <end position="255"/>
    </location>
</feature>
<dbReference type="Pfam" id="PF00005">
    <property type="entry name" value="ABC_tran"/>
    <property type="match status" value="1"/>
</dbReference>
<evidence type="ECO:0000313" key="5">
    <source>
        <dbReference type="EMBL" id="RIH85567.1"/>
    </source>
</evidence>
<dbReference type="Proteomes" id="UP000265341">
    <property type="component" value="Unassembled WGS sequence"/>
</dbReference>
<gene>
    <name evidence="5" type="primary">natA_3</name>
    <name evidence="5" type="ORF">Mrose_02131</name>
</gene>
<name>A0A399ELR4_9DEIN</name>
<evidence type="ECO:0000256" key="2">
    <source>
        <dbReference type="ARBA" id="ARBA00022741"/>
    </source>
</evidence>
<dbReference type="PROSITE" id="PS50893">
    <property type="entry name" value="ABC_TRANSPORTER_2"/>
    <property type="match status" value="1"/>
</dbReference>
<dbReference type="Gene3D" id="3.40.50.300">
    <property type="entry name" value="P-loop containing nucleotide triphosphate hydrolases"/>
    <property type="match status" value="1"/>
</dbReference>
<keyword evidence="2" id="KW-0547">Nucleotide-binding</keyword>
<evidence type="ECO:0000256" key="3">
    <source>
        <dbReference type="ARBA" id="ARBA00022840"/>
    </source>
</evidence>
<evidence type="ECO:0000256" key="1">
    <source>
        <dbReference type="ARBA" id="ARBA00022448"/>
    </source>
</evidence>
<dbReference type="OrthoDB" id="2290519at2"/>
<evidence type="ECO:0000313" key="6">
    <source>
        <dbReference type="Proteomes" id="UP000265341"/>
    </source>
</evidence>
<evidence type="ECO:0000259" key="4">
    <source>
        <dbReference type="PROSITE" id="PS50893"/>
    </source>
</evidence>
<dbReference type="InterPro" id="IPR027417">
    <property type="entry name" value="P-loop_NTPase"/>
</dbReference>
<organism evidence="5 6">
    <name type="scientific">Calidithermus roseus</name>
    <dbReference type="NCBI Taxonomy" id="1644118"/>
    <lineage>
        <taxon>Bacteria</taxon>
        <taxon>Thermotogati</taxon>
        <taxon>Deinococcota</taxon>
        <taxon>Deinococci</taxon>
        <taxon>Thermales</taxon>
        <taxon>Thermaceae</taxon>
        <taxon>Calidithermus</taxon>
    </lineage>
</organism>